<dbReference type="Pfam" id="PF02597">
    <property type="entry name" value="ThiS"/>
    <property type="match status" value="1"/>
</dbReference>
<name>A0A0F9RFZ3_9ZZZZ</name>
<evidence type="ECO:0000313" key="1">
    <source>
        <dbReference type="EMBL" id="KKN55430.1"/>
    </source>
</evidence>
<dbReference type="EMBL" id="LAZR01000885">
    <property type="protein sequence ID" value="KKN55430.1"/>
    <property type="molecule type" value="Genomic_DNA"/>
</dbReference>
<dbReference type="InterPro" id="IPR010035">
    <property type="entry name" value="Thi_S"/>
</dbReference>
<gene>
    <name evidence="1" type="ORF">LCGC14_0582420</name>
</gene>
<protein>
    <recommendedName>
        <fullName evidence="2">Thiamine biosynthesis protein ThiS</fullName>
    </recommendedName>
</protein>
<dbReference type="CDD" id="cd00565">
    <property type="entry name" value="Ubl_ThiS"/>
    <property type="match status" value="1"/>
</dbReference>
<dbReference type="AlphaFoldDB" id="A0A0F9RFZ3"/>
<dbReference type="InterPro" id="IPR012675">
    <property type="entry name" value="Beta-grasp_dom_sf"/>
</dbReference>
<proteinExistence type="predicted"/>
<dbReference type="PANTHER" id="PTHR34472">
    <property type="entry name" value="SULFUR CARRIER PROTEIN THIS"/>
    <property type="match status" value="1"/>
</dbReference>
<sequence length="76" mass="8476">MSESVMAKKQIEIVFNGDVFSVEKDITVMDLLQLFGVITRRFVVVINDQIIPKSTYMTTQLELGDHCDIISPISGG</sequence>
<evidence type="ECO:0008006" key="2">
    <source>
        <dbReference type="Google" id="ProtNLM"/>
    </source>
</evidence>
<accession>A0A0F9RFZ3</accession>
<organism evidence="1">
    <name type="scientific">marine sediment metagenome</name>
    <dbReference type="NCBI Taxonomy" id="412755"/>
    <lineage>
        <taxon>unclassified sequences</taxon>
        <taxon>metagenomes</taxon>
        <taxon>ecological metagenomes</taxon>
    </lineage>
</organism>
<dbReference type="PANTHER" id="PTHR34472:SF1">
    <property type="entry name" value="SULFUR CARRIER PROTEIN THIS"/>
    <property type="match status" value="1"/>
</dbReference>
<dbReference type="NCBIfam" id="TIGR01683">
    <property type="entry name" value="thiS"/>
    <property type="match status" value="1"/>
</dbReference>
<comment type="caution">
    <text evidence="1">The sequence shown here is derived from an EMBL/GenBank/DDBJ whole genome shotgun (WGS) entry which is preliminary data.</text>
</comment>
<dbReference type="SUPFAM" id="SSF54285">
    <property type="entry name" value="MoaD/ThiS"/>
    <property type="match status" value="1"/>
</dbReference>
<dbReference type="InterPro" id="IPR003749">
    <property type="entry name" value="ThiS/MoaD-like"/>
</dbReference>
<dbReference type="InterPro" id="IPR016155">
    <property type="entry name" value="Mopterin_synth/thiamin_S_b"/>
</dbReference>
<reference evidence="1" key="1">
    <citation type="journal article" date="2015" name="Nature">
        <title>Complex archaea that bridge the gap between prokaryotes and eukaryotes.</title>
        <authorList>
            <person name="Spang A."/>
            <person name="Saw J.H."/>
            <person name="Jorgensen S.L."/>
            <person name="Zaremba-Niedzwiedzka K."/>
            <person name="Martijn J."/>
            <person name="Lind A.E."/>
            <person name="van Eijk R."/>
            <person name="Schleper C."/>
            <person name="Guy L."/>
            <person name="Ettema T.J."/>
        </authorList>
    </citation>
    <scope>NUCLEOTIDE SEQUENCE</scope>
</reference>
<dbReference type="Gene3D" id="3.10.20.30">
    <property type="match status" value="1"/>
</dbReference>